<organism evidence="5 6">
    <name type="scientific">Arthrobacter ginkgonis</name>
    <dbReference type="NCBI Taxonomy" id="1630594"/>
    <lineage>
        <taxon>Bacteria</taxon>
        <taxon>Bacillati</taxon>
        <taxon>Actinomycetota</taxon>
        <taxon>Actinomycetes</taxon>
        <taxon>Micrococcales</taxon>
        <taxon>Micrococcaceae</taxon>
        <taxon>Arthrobacter</taxon>
    </lineage>
</organism>
<keyword evidence="6" id="KW-1185">Reference proteome</keyword>
<sequence>MTENTENNASDVLIVGGGFTGLAAARDLTRAGLSVTLLEARDRLGGRTLYRDSPLGRPLEIGGGFVHWLQPHLWAEMTAYGLELQPVESVDRVYWIADGTVNTTPLGEYKALLSKGQGALSARALEAFPNPYEPFPLTEAALAADGASVAETIAELGLPDDLTDILRGHWTLSFSGSTADGALSQVLRHTALAGGAWRMRQEAASTYLIRGGTRALVDAFAGDTAADVRLGATVASVRQFDGAAAVTTTAGEVFTAGHVIVTVPLNILNSIEFEPPLSETKRAAGREGQVSTGLKVWIRVRGEVDRFIAFAPDSYPLTMMGWEFEVDGDTILLAFGPRADELDVTDVAAVQAAVSQWRPDLEVVAVDAHDWTRDPLSGETWGMLRTDQLSTQIEELNRPEGAVQLAGSDQALGWNGHIDGAIESGRRAARRILNAAADPRALESAASLVGGA</sequence>
<keyword evidence="3" id="KW-0560">Oxidoreductase</keyword>
<accession>A0ABP7C2E0</accession>
<dbReference type="Pfam" id="PF01593">
    <property type="entry name" value="Amino_oxidase"/>
    <property type="match status" value="1"/>
</dbReference>
<name>A0ABP7C2E0_9MICC</name>
<proteinExistence type="inferred from homology"/>
<dbReference type="InterPro" id="IPR036188">
    <property type="entry name" value="FAD/NAD-bd_sf"/>
</dbReference>
<dbReference type="PRINTS" id="PR00757">
    <property type="entry name" value="AMINEOXDASEF"/>
</dbReference>
<dbReference type="Gene3D" id="3.90.660.10">
    <property type="match status" value="1"/>
</dbReference>
<comment type="similarity">
    <text evidence="2">Belongs to the flavin monoamine oxidase family.</text>
</comment>
<evidence type="ECO:0000256" key="1">
    <source>
        <dbReference type="ARBA" id="ARBA00001974"/>
    </source>
</evidence>
<reference evidence="6" key="1">
    <citation type="journal article" date="2019" name="Int. J. Syst. Evol. Microbiol.">
        <title>The Global Catalogue of Microorganisms (GCM) 10K type strain sequencing project: providing services to taxonomists for standard genome sequencing and annotation.</title>
        <authorList>
            <consortium name="The Broad Institute Genomics Platform"/>
            <consortium name="The Broad Institute Genome Sequencing Center for Infectious Disease"/>
            <person name="Wu L."/>
            <person name="Ma J."/>
        </authorList>
    </citation>
    <scope>NUCLEOTIDE SEQUENCE [LARGE SCALE GENOMIC DNA]</scope>
    <source>
        <strain evidence="6">JCM 30742</strain>
    </source>
</reference>
<evidence type="ECO:0000256" key="3">
    <source>
        <dbReference type="ARBA" id="ARBA00023002"/>
    </source>
</evidence>
<dbReference type="PANTHER" id="PTHR43563">
    <property type="entry name" value="AMINE OXIDASE"/>
    <property type="match status" value="1"/>
</dbReference>
<protein>
    <submittedName>
        <fullName evidence="5">FAD-dependent oxidoreductase</fullName>
    </submittedName>
</protein>
<dbReference type="InterPro" id="IPR050703">
    <property type="entry name" value="Flavin_MAO"/>
</dbReference>
<dbReference type="PANTHER" id="PTHR43563:SF1">
    <property type="entry name" value="AMINE OXIDASE [FLAVIN-CONTAINING] B"/>
    <property type="match status" value="1"/>
</dbReference>
<comment type="caution">
    <text evidence="5">The sequence shown here is derived from an EMBL/GenBank/DDBJ whole genome shotgun (WGS) entry which is preliminary data.</text>
</comment>
<feature type="domain" description="Amine oxidase" evidence="4">
    <location>
        <begin position="19"/>
        <end position="433"/>
    </location>
</feature>
<gene>
    <name evidence="5" type="ORF">GCM10023081_13880</name>
</gene>
<comment type="cofactor">
    <cofactor evidence="1">
        <name>FAD</name>
        <dbReference type="ChEBI" id="CHEBI:57692"/>
    </cofactor>
</comment>
<dbReference type="InterPro" id="IPR001613">
    <property type="entry name" value="Flavin_amine_oxidase"/>
</dbReference>
<evidence type="ECO:0000313" key="5">
    <source>
        <dbReference type="EMBL" id="GAA3676825.1"/>
    </source>
</evidence>
<dbReference type="Proteomes" id="UP001500752">
    <property type="component" value="Unassembled WGS sequence"/>
</dbReference>
<dbReference type="SUPFAM" id="SSF51905">
    <property type="entry name" value="FAD/NAD(P)-binding domain"/>
    <property type="match status" value="1"/>
</dbReference>
<dbReference type="Gene3D" id="3.50.50.60">
    <property type="entry name" value="FAD/NAD(P)-binding domain"/>
    <property type="match status" value="2"/>
</dbReference>
<evidence type="ECO:0000259" key="4">
    <source>
        <dbReference type="Pfam" id="PF01593"/>
    </source>
</evidence>
<dbReference type="InterPro" id="IPR002937">
    <property type="entry name" value="Amino_oxidase"/>
</dbReference>
<evidence type="ECO:0000313" key="6">
    <source>
        <dbReference type="Proteomes" id="UP001500752"/>
    </source>
</evidence>
<dbReference type="EMBL" id="BAABEO010000009">
    <property type="protein sequence ID" value="GAA3676825.1"/>
    <property type="molecule type" value="Genomic_DNA"/>
</dbReference>
<evidence type="ECO:0000256" key="2">
    <source>
        <dbReference type="ARBA" id="ARBA00005995"/>
    </source>
</evidence>
<dbReference type="RefSeq" id="WP_345149548.1">
    <property type="nucleotide sequence ID" value="NZ_BAABEO010000009.1"/>
</dbReference>